<evidence type="ECO:0000256" key="1">
    <source>
        <dbReference type="SAM" id="Phobius"/>
    </source>
</evidence>
<keyword evidence="1" id="KW-1133">Transmembrane helix</keyword>
<name>A0A317SP06_9PEZI</name>
<dbReference type="AlphaFoldDB" id="A0A317SP06"/>
<feature type="non-terminal residue" evidence="2">
    <location>
        <position position="1"/>
    </location>
</feature>
<keyword evidence="3" id="KW-1185">Reference proteome</keyword>
<feature type="transmembrane region" description="Helical" evidence="1">
    <location>
        <begin position="12"/>
        <end position="29"/>
    </location>
</feature>
<dbReference type="Proteomes" id="UP000246991">
    <property type="component" value="Unassembled WGS sequence"/>
</dbReference>
<protein>
    <submittedName>
        <fullName evidence="2">Uncharacterized protein</fullName>
    </submittedName>
</protein>
<evidence type="ECO:0000313" key="2">
    <source>
        <dbReference type="EMBL" id="PWW76149.1"/>
    </source>
</evidence>
<comment type="caution">
    <text evidence="2">The sequence shown here is derived from an EMBL/GenBank/DDBJ whole genome shotgun (WGS) entry which is preliminary data.</text>
</comment>
<organism evidence="2 3">
    <name type="scientific">Tuber magnatum</name>
    <name type="common">white Piedmont truffle</name>
    <dbReference type="NCBI Taxonomy" id="42249"/>
    <lineage>
        <taxon>Eukaryota</taxon>
        <taxon>Fungi</taxon>
        <taxon>Dikarya</taxon>
        <taxon>Ascomycota</taxon>
        <taxon>Pezizomycotina</taxon>
        <taxon>Pezizomycetes</taxon>
        <taxon>Pezizales</taxon>
        <taxon>Tuberaceae</taxon>
        <taxon>Tuber</taxon>
    </lineage>
</organism>
<keyword evidence="1" id="KW-0812">Transmembrane</keyword>
<dbReference type="EMBL" id="PYWC01000036">
    <property type="protein sequence ID" value="PWW76149.1"/>
    <property type="molecule type" value="Genomic_DNA"/>
</dbReference>
<accession>A0A317SP06</accession>
<keyword evidence="1" id="KW-0472">Membrane</keyword>
<sequence>ALVYIHKCLTIILNHATFIFFPLLPLLHYSKFFVRHKQYACLAVQTGLGNHNTPNASVLARMLEHRIKIVLPSGREAGAR</sequence>
<evidence type="ECO:0000313" key="3">
    <source>
        <dbReference type="Proteomes" id="UP000246991"/>
    </source>
</evidence>
<gene>
    <name evidence="2" type="ORF">C7212DRAFT_318610</name>
</gene>
<reference evidence="2 3" key="1">
    <citation type="submission" date="2018-03" db="EMBL/GenBank/DDBJ databases">
        <title>Genomes of Pezizomycetes fungi and the evolution of truffles.</title>
        <authorList>
            <person name="Murat C."/>
            <person name="Payen T."/>
            <person name="Noel B."/>
            <person name="Kuo A."/>
            <person name="Martin F.M."/>
        </authorList>
    </citation>
    <scope>NUCLEOTIDE SEQUENCE [LARGE SCALE GENOMIC DNA]</scope>
    <source>
        <strain evidence="2">091103-1</strain>
    </source>
</reference>
<proteinExistence type="predicted"/>